<evidence type="ECO:0000313" key="3">
    <source>
        <dbReference type="Proteomes" id="UP000078560"/>
    </source>
</evidence>
<protein>
    <submittedName>
        <fullName evidence="2">PIR Superfamily Protein</fullName>
    </submittedName>
</protein>
<keyword evidence="1" id="KW-0812">Transmembrane</keyword>
<name>A0A1A8WMW6_PLAOA</name>
<dbReference type="EMBL" id="FLQU01001481">
    <property type="protein sequence ID" value="SBS93192.1"/>
    <property type="molecule type" value="Genomic_DNA"/>
</dbReference>
<organism evidence="2 3">
    <name type="scientific">Plasmodium ovale curtisi</name>
    <dbReference type="NCBI Taxonomy" id="864141"/>
    <lineage>
        <taxon>Eukaryota</taxon>
        <taxon>Sar</taxon>
        <taxon>Alveolata</taxon>
        <taxon>Apicomplexa</taxon>
        <taxon>Aconoidasida</taxon>
        <taxon>Haemosporida</taxon>
        <taxon>Plasmodiidae</taxon>
        <taxon>Plasmodium</taxon>
        <taxon>Plasmodium (Plasmodium)</taxon>
    </lineage>
</organism>
<keyword evidence="1" id="KW-1133">Transmembrane helix</keyword>
<sequence length="297" mass="34853">MSYKKKIYSFARSLSNYKSLFYSTAEENDNIYTQICAPFSAKYSINGDSLTSLCEKCIIYLNNAEANFHNLIENARSAVYLLCFLHDELSRKVSYRYNTLTVYNGLIDLYEEKYGFRTLEVYKKHIVVDIIEKVKNLYDLYDLFEKFTHSTGDCYNNCECAKKCVDLYKTHLVVCYKGINQDFCNELEKFRGIYNSYMEKISICDDAIRTLPSTKSIDLQIALIIPFVIILVMSFTLFILYKFTPFFSRLRSLTSRKKQVCKNIDQELHELQRNYEIPNGNSQNISYHLLYNSGENF</sequence>
<keyword evidence="1" id="KW-0472">Membrane</keyword>
<reference evidence="3" key="1">
    <citation type="submission" date="2016-05" db="EMBL/GenBank/DDBJ databases">
        <authorList>
            <person name="Naeem Raeece"/>
        </authorList>
    </citation>
    <scope>NUCLEOTIDE SEQUENCE [LARGE SCALE GENOMIC DNA]</scope>
</reference>
<dbReference type="AlphaFoldDB" id="A0A1A8WMW6"/>
<evidence type="ECO:0000256" key="1">
    <source>
        <dbReference type="SAM" id="Phobius"/>
    </source>
</evidence>
<dbReference type="Proteomes" id="UP000078560">
    <property type="component" value="Unassembled WGS sequence"/>
</dbReference>
<evidence type="ECO:0000313" key="2">
    <source>
        <dbReference type="EMBL" id="SBS93192.1"/>
    </source>
</evidence>
<feature type="transmembrane region" description="Helical" evidence="1">
    <location>
        <begin position="219"/>
        <end position="241"/>
    </location>
</feature>
<proteinExistence type="predicted"/>
<accession>A0A1A8WMW6</accession>
<gene>
    <name evidence="2" type="ORF">POVCU2_0079560</name>
</gene>